<dbReference type="Proteomes" id="UP001525021">
    <property type="component" value="Unassembled WGS sequence"/>
</dbReference>
<gene>
    <name evidence="2" type="ORF">NXZ79_08040</name>
</gene>
<accession>A0ABT2DM79</accession>
<sequence length="93" mass="10860">MKYTCPCCGYRTLGEEPPRTYDICEICFWEDDGIQFSDPDCIGGANIPSLRQAQKNFIVFGACEERCIEFVRKPNEKDEKDPNWKRIDFQVLK</sequence>
<feature type="domain" description="Cysteine-rich CPCC" evidence="1">
    <location>
        <begin position="3"/>
        <end position="77"/>
    </location>
</feature>
<protein>
    <submittedName>
        <fullName evidence="2">CPCC family cysteine-rich protein</fullName>
    </submittedName>
</protein>
<comment type="caution">
    <text evidence="2">The sequence shown here is derived from an EMBL/GenBank/DDBJ whole genome shotgun (WGS) entry which is preliminary data.</text>
</comment>
<dbReference type="RefSeq" id="WP_012294732.1">
    <property type="nucleotide sequence ID" value="NZ_JANTOO010000010.1"/>
</dbReference>
<dbReference type="InterPro" id="IPR025983">
    <property type="entry name" value="Cys_rich_CPCC"/>
</dbReference>
<evidence type="ECO:0000313" key="2">
    <source>
        <dbReference type="EMBL" id="MCS1395987.1"/>
    </source>
</evidence>
<evidence type="ECO:0000259" key="1">
    <source>
        <dbReference type="Pfam" id="PF14206"/>
    </source>
</evidence>
<name>A0ABT2DM79_9BACI</name>
<evidence type="ECO:0000313" key="3">
    <source>
        <dbReference type="Proteomes" id="UP001525021"/>
    </source>
</evidence>
<keyword evidence="3" id="KW-1185">Reference proteome</keyword>
<reference evidence="2 3" key="1">
    <citation type="submission" date="2022-08" db="EMBL/GenBank/DDBJ databases">
        <title>Lysinibacillus sequencing.</title>
        <authorList>
            <person name="Dunlap C."/>
        </authorList>
    </citation>
    <scope>NUCLEOTIDE SEQUENCE [LARGE SCALE GENOMIC DNA]</scope>
    <source>
        <strain evidence="2 3">PB211</strain>
    </source>
</reference>
<organism evidence="2 3">
    <name type="scientific">Lysinibacillus pinottii</name>
    <dbReference type="NCBI Taxonomy" id="2973932"/>
    <lineage>
        <taxon>Bacteria</taxon>
        <taxon>Bacillati</taxon>
        <taxon>Bacillota</taxon>
        <taxon>Bacilli</taxon>
        <taxon>Bacillales</taxon>
        <taxon>Bacillaceae</taxon>
        <taxon>Lysinibacillus</taxon>
    </lineage>
</organism>
<dbReference type="Pfam" id="PF14206">
    <property type="entry name" value="Cys_rich_CPCC"/>
    <property type="match status" value="1"/>
</dbReference>
<dbReference type="EMBL" id="JANTOO010000010">
    <property type="protein sequence ID" value="MCS1395987.1"/>
    <property type="molecule type" value="Genomic_DNA"/>
</dbReference>
<proteinExistence type="predicted"/>